<keyword evidence="3" id="KW-1185">Reference proteome</keyword>
<evidence type="ECO:0000313" key="3">
    <source>
        <dbReference type="Proteomes" id="UP001500994"/>
    </source>
</evidence>
<organism evidence="2 3">
    <name type="scientific">Streptomyces lunalinharesii</name>
    <dbReference type="NCBI Taxonomy" id="333384"/>
    <lineage>
        <taxon>Bacteria</taxon>
        <taxon>Bacillati</taxon>
        <taxon>Actinomycetota</taxon>
        <taxon>Actinomycetes</taxon>
        <taxon>Kitasatosporales</taxon>
        <taxon>Streptomycetaceae</taxon>
        <taxon>Streptomyces</taxon>
    </lineage>
</organism>
<name>A0ABN3RKL7_9ACTN</name>
<comment type="caution">
    <text evidence="2">The sequence shown here is derived from an EMBL/GenBank/DDBJ whole genome shotgun (WGS) entry which is preliminary data.</text>
</comment>
<dbReference type="RefSeq" id="WP_344574650.1">
    <property type="nucleotide sequence ID" value="NZ_BAAARK010000005.1"/>
</dbReference>
<protein>
    <submittedName>
        <fullName evidence="2">Uncharacterized protein</fullName>
    </submittedName>
</protein>
<sequence length="90" mass="9473">MLRRDAFCRPPYLPDERLALRESLRTDAATAPTTPITITTTTTGPQLIASPSFLSPEARHRSVGALCAGAAPSCAARPPWPAASSSLVRG</sequence>
<dbReference type="Proteomes" id="UP001500994">
    <property type="component" value="Unassembled WGS sequence"/>
</dbReference>
<accession>A0ABN3RKL7</accession>
<dbReference type="EMBL" id="BAAARK010000005">
    <property type="protein sequence ID" value="GAA2654554.1"/>
    <property type="molecule type" value="Genomic_DNA"/>
</dbReference>
<proteinExistence type="predicted"/>
<feature type="compositionally biased region" description="Low complexity" evidence="1">
    <location>
        <begin position="30"/>
        <end position="43"/>
    </location>
</feature>
<reference evidence="2 3" key="1">
    <citation type="journal article" date="2019" name="Int. J. Syst. Evol. Microbiol.">
        <title>The Global Catalogue of Microorganisms (GCM) 10K type strain sequencing project: providing services to taxonomists for standard genome sequencing and annotation.</title>
        <authorList>
            <consortium name="The Broad Institute Genomics Platform"/>
            <consortium name="The Broad Institute Genome Sequencing Center for Infectious Disease"/>
            <person name="Wu L."/>
            <person name="Ma J."/>
        </authorList>
    </citation>
    <scope>NUCLEOTIDE SEQUENCE [LARGE SCALE GENOMIC DNA]</scope>
    <source>
        <strain evidence="2 3">JCM 16374</strain>
    </source>
</reference>
<gene>
    <name evidence="2" type="ORF">GCM10009864_19600</name>
</gene>
<feature type="region of interest" description="Disordered" evidence="1">
    <location>
        <begin position="30"/>
        <end position="50"/>
    </location>
</feature>
<evidence type="ECO:0000256" key="1">
    <source>
        <dbReference type="SAM" id="MobiDB-lite"/>
    </source>
</evidence>
<evidence type="ECO:0000313" key="2">
    <source>
        <dbReference type="EMBL" id="GAA2654554.1"/>
    </source>
</evidence>